<comment type="caution">
    <text evidence="1">The sequence shown here is derived from an EMBL/GenBank/DDBJ whole genome shotgun (WGS) entry which is preliminary data.</text>
</comment>
<protein>
    <submittedName>
        <fullName evidence="1">Uncharacterized protein</fullName>
    </submittedName>
</protein>
<keyword evidence="3" id="KW-1185">Reference proteome</keyword>
<sequence length="260" mass="28706">MSDPPEPLLQGQGWAKKAIAFVKASPTSVADALLWSSETIPTTSLFSGACYPERALHYIDSARSEGAGGPALTECMYTCENNAKARTSHADAIGDNSCRFVNVEDFIDPDTLSEMSKVKASKTTKRFEKWLQLVKKGKHPPNAFCCKHLKKCPIRKGFLDLSASMCIAYSSMGCGEGGENTNGRLLIIYMLYHFRKGTPLLAHENVPGFETEKMKDTAEQYGYRCVSIWCKPMDVNFHVGRPRKQHTCNKQIGILLAADG</sequence>
<dbReference type="AlphaFoldDB" id="A0A9P1FSJ9"/>
<dbReference type="InterPro" id="IPR029063">
    <property type="entry name" value="SAM-dependent_MTases_sf"/>
</dbReference>
<evidence type="ECO:0000313" key="1">
    <source>
        <dbReference type="EMBL" id="CAI3986838.1"/>
    </source>
</evidence>
<accession>A0A9P1FSJ9</accession>
<name>A0A9P1FSJ9_9DINO</name>
<reference evidence="1" key="1">
    <citation type="submission" date="2022-10" db="EMBL/GenBank/DDBJ databases">
        <authorList>
            <person name="Chen Y."/>
            <person name="Dougan E. K."/>
            <person name="Chan C."/>
            <person name="Rhodes N."/>
            <person name="Thang M."/>
        </authorList>
    </citation>
    <scope>NUCLEOTIDE SEQUENCE</scope>
</reference>
<reference evidence="2" key="2">
    <citation type="submission" date="2024-04" db="EMBL/GenBank/DDBJ databases">
        <authorList>
            <person name="Chen Y."/>
            <person name="Shah S."/>
            <person name="Dougan E. K."/>
            <person name="Thang M."/>
            <person name="Chan C."/>
        </authorList>
    </citation>
    <scope>NUCLEOTIDE SEQUENCE [LARGE SCALE GENOMIC DNA]</scope>
</reference>
<dbReference type="EMBL" id="CAMXCT010001112">
    <property type="protein sequence ID" value="CAI3986838.1"/>
    <property type="molecule type" value="Genomic_DNA"/>
</dbReference>
<gene>
    <name evidence="1" type="ORF">C1SCF055_LOCUS14157</name>
</gene>
<proteinExistence type="predicted"/>
<dbReference type="EMBL" id="CAMXCT030001112">
    <property type="protein sequence ID" value="CAL4774150.1"/>
    <property type="molecule type" value="Genomic_DNA"/>
</dbReference>
<evidence type="ECO:0000313" key="3">
    <source>
        <dbReference type="Proteomes" id="UP001152797"/>
    </source>
</evidence>
<evidence type="ECO:0000313" key="2">
    <source>
        <dbReference type="EMBL" id="CAL1140213.1"/>
    </source>
</evidence>
<organism evidence="1">
    <name type="scientific">Cladocopium goreaui</name>
    <dbReference type="NCBI Taxonomy" id="2562237"/>
    <lineage>
        <taxon>Eukaryota</taxon>
        <taxon>Sar</taxon>
        <taxon>Alveolata</taxon>
        <taxon>Dinophyceae</taxon>
        <taxon>Suessiales</taxon>
        <taxon>Symbiodiniaceae</taxon>
        <taxon>Cladocopium</taxon>
    </lineage>
</organism>
<dbReference type="Gene3D" id="3.40.50.150">
    <property type="entry name" value="Vaccinia Virus protein VP39"/>
    <property type="match status" value="1"/>
</dbReference>
<dbReference type="Proteomes" id="UP001152797">
    <property type="component" value="Unassembled WGS sequence"/>
</dbReference>
<dbReference type="EMBL" id="CAMXCT020001112">
    <property type="protein sequence ID" value="CAL1140213.1"/>
    <property type="molecule type" value="Genomic_DNA"/>
</dbReference>